<dbReference type="SUPFAM" id="SSF49410">
    <property type="entry name" value="Alpha-macroglobulin receptor domain"/>
    <property type="match status" value="1"/>
</dbReference>
<dbReference type="Pfam" id="PF07678">
    <property type="entry name" value="TED_complement"/>
    <property type="match status" value="1"/>
</dbReference>
<dbReference type="FunFam" id="2.60.40.10:FF:000155">
    <property type="entry name" value="complement C3 isoform X1"/>
    <property type="match status" value="1"/>
</dbReference>
<dbReference type="InterPro" id="IPR008930">
    <property type="entry name" value="Terpenoid_cyclase/PrenylTrfase"/>
</dbReference>
<dbReference type="Gene3D" id="1.20.91.20">
    <property type="entry name" value="Anaphylotoxins (complement system)"/>
    <property type="match status" value="1"/>
</dbReference>
<dbReference type="PROSITE" id="PS01178">
    <property type="entry name" value="ANAPHYLATOXIN_2"/>
    <property type="match status" value="1"/>
</dbReference>
<gene>
    <name evidence="7" type="ORF">AGOR_G00197990</name>
</gene>
<dbReference type="InterPro" id="IPR009048">
    <property type="entry name" value="A-macroglobulin_rcpt-bd"/>
</dbReference>
<feature type="domain" description="NTR" evidence="6">
    <location>
        <begin position="1193"/>
        <end position="1340"/>
    </location>
</feature>
<dbReference type="InterPro" id="IPR047565">
    <property type="entry name" value="Alpha-macroglob_thiol-ester_cl"/>
</dbReference>
<keyword evidence="2" id="KW-0964">Secreted</keyword>
<dbReference type="Gene3D" id="2.40.50.120">
    <property type="match status" value="1"/>
</dbReference>
<dbReference type="InterPro" id="IPR018933">
    <property type="entry name" value="Netrin_module_non-TIMP"/>
</dbReference>
<dbReference type="Gene3D" id="2.60.40.690">
    <property type="entry name" value="Alpha-macroglobulin, receptor-binding domain"/>
    <property type="match status" value="1"/>
</dbReference>
<dbReference type="SUPFAM" id="SSF50242">
    <property type="entry name" value="TIMP-like"/>
    <property type="match status" value="1"/>
</dbReference>
<dbReference type="SUPFAM" id="SSF47686">
    <property type="entry name" value="Anaphylotoxins (complement system)"/>
    <property type="match status" value="1"/>
</dbReference>
<dbReference type="InterPro" id="IPR000020">
    <property type="entry name" value="Anaphylatoxin/fibulin"/>
</dbReference>
<dbReference type="InterPro" id="IPR008993">
    <property type="entry name" value="TIMP-like_OB-fold"/>
</dbReference>
<dbReference type="SUPFAM" id="SSF48239">
    <property type="entry name" value="Terpenoid cyclases/Protein prenyltransferases"/>
    <property type="match status" value="1"/>
</dbReference>
<reference evidence="7" key="1">
    <citation type="submission" date="2021-01" db="EMBL/GenBank/DDBJ databases">
        <authorList>
            <person name="Zahm M."/>
            <person name="Roques C."/>
            <person name="Cabau C."/>
            <person name="Klopp C."/>
            <person name="Donnadieu C."/>
            <person name="Jouanno E."/>
            <person name="Lampietro C."/>
            <person name="Louis A."/>
            <person name="Herpin A."/>
            <person name="Echchiki A."/>
            <person name="Berthelot C."/>
            <person name="Parey E."/>
            <person name="Roest-Crollius H."/>
            <person name="Braasch I."/>
            <person name="Postlethwait J."/>
            <person name="Bobe J."/>
            <person name="Montfort J."/>
            <person name="Bouchez O."/>
            <person name="Begum T."/>
            <person name="Mejri S."/>
            <person name="Adams A."/>
            <person name="Chen W.-J."/>
            <person name="Guiguen Y."/>
        </authorList>
    </citation>
    <scope>NUCLEOTIDE SEQUENCE</scope>
    <source>
        <tissue evidence="7">Blood</tissue>
    </source>
</reference>
<accession>A0A8T3CS76</accession>
<dbReference type="Pfam" id="PF21308">
    <property type="entry name" value="C3_CUB2"/>
    <property type="match status" value="1"/>
</dbReference>
<comment type="subcellular location">
    <subcellularLocation>
        <location evidence="1">Secreted</location>
    </subcellularLocation>
</comment>
<dbReference type="InterPro" id="IPR050473">
    <property type="entry name" value="A2M/Complement_sys"/>
</dbReference>
<dbReference type="SMART" id="SM01419">
    <property type="entry name" value="Thiol-ester_cl"/>
    <property type="match status" value="1"/>
</dbReference>
<dbReference type="Gene3D" id="2.20.130.20">
    <property type="match status" value="1"/>
</dbReference>
<dbReference type="PANTHER" id="PTHR11412">
    <property type="entry name" value="MACROGLOBULIN / COMPLEMENT"/>
    <property type="match status" value="1"/>
</dbReference>
<feature type="compositionally biased region" description="Acidic residues" evidence="4">
    <location>
        <begin position="413"/>
        <end position="422"/>
    </location>
</feature>
<evidence type="ECO:0000256" key="2">
    <source>
        <dbReference type="ARBA" id="ARBA00022525"/>
    </source>
</evidence>
<evidence type="ECO:0000256" key="4">
    <source>
        <dbReference type="SAM" id="MobiDB-lite"/>
    </source>
</evidence>
<dbReference type="SMART" id="SM01359">
    <property type="entry name" value="A2M_N_2"/>
    <property type="match status" value="1"/>
</dbReference>
<evidence type="ECO:0000256" key="1">
    <source>
        <dbReference type="ARBA" id="ARBA00004613"/>
    </source>
</evidence>
<comment type="caution">
    <text evidence="7">The sequence shown here is derived from an EMBL/GenBank/DDBJ whole genome shotgun (WGS) entry which is preliminary data.</text>
</comment>
<dbReference type="SMART" id="SM00643">
    <property type="entry name" value="C345C"/>
    <property type="match status" value="1"/>
</dbReference>
<dbReference type="SMART" id="SM01360">
    <property type="entry name" value="A2M"/>
    <property type="match status" value="1"/>
</dbReference>
<dbReference type="CDD" id="cd02896">
    <property type="entry name" value="complement_C3_C4_C5"/>
    <property type="match status" value="1"/>
</dbReference>
<dbReference type="InterPro" id="IPR001599">
    <property type="entry name" value="Macroglobln_a2"/>
</dbReference>
<dbReference type="PANTHER" id="PTHR11412:SF167">
    <property type="entry name" value="COMPLEMENT COMPONENT C3B, TANDEM DUPLICATE 1 ISOFORM X1-RELATED"/>
    <property type="match status" value="1"/>
</dbReference>
<feature type="region of interest" description="Disordered" evidence="4">
    <location>
        <begin position="251"/>
        <end position="271"/>
    </location>
</feature>
<keyword evidence="3" id="KW-1015">Disulfide bond</keyword>
<evidence type="ECO:0000313" key="8">
    <source>
        <dbReference type="Proteomes" id="UP000829720"/>
    </source>
</evidence>
<dbReference type="Gene3D" id="2.60.120.1540">
    <property type="match status" value="1"/>
</dbReference>
<dbReference type="Proteomes" id="UP000829720">
    <property type="component" value="Unassembled WGS sequence"/>
</dbReference>
<dbReference type="InterPro" id="IPR013783">
    <property type="entry name" value="Ig-like_fold"/>
</dbReference>
<dbReference type="GO" id="GO:0004866">
    <property type="term" value="F:endopeptidase inhibitor activity"/>
    <property type="evidence" value="ECO:0007669"/>
    <property type="project" value="InterPro"/>
</dbReference>
<dbReference type="InterPro" id="IPR001134">
    <property type="entry name" value="Netrin_domain"/>
</dbReference>
<dbReference type="Gene3D" id="6.20.50.160">
    <property type="match status" value="1"/>
</dbReference>
<sequence>MDDPSLASLLASYLSVGSHSFFPKAETKESDLRPEHQAKHQMTVNPYNPFNRAAQNYLHISATDRTSANNMIHFNLHFQNSKTDHKDLIRHITYLVLNKGKILAAKRVTREKGQEIINIPLQVTKEMLPSFRFLAYYVLPWASRSEVVSDSVRVDVEDTCVGSLSVGKENDRSSDMYQPAQTFKFRVRGDPGARVSLLAVDNAVFLLSRQNRLSQRKIWDVVEKGDMGCTPGGGRNNMGVFTDAGLMFHSNTAGKTSSRRSQQCPRRTRRRRSVRLLQHRTTLESQYKDGNLKRCCQDGMREIPMDYSCVRRSHYVTEGWECVLAFLRCCSLYRGEELGPTPPPPTTAPTTLPPTTPVPTVSSRVHVFLHSGFPGADIMPMMHYNRRMQYTPVNKHHEEEDESNINRHHESQYEYDDEEEDDVVDEGDVYVRSKFFETWLWKEVKLPSATEEVDKDGLTSFLVESVLPDSITEWGITAVSSSAATGFCVAQPYNIKSKRNFFVDLRLPHSVARNEQVEIKAVLHNYSDEDMKVIVILYKTEDICSVAFTDNHKQEVTLRSQSSRAIPYTIVPLKAGEPELEVKVLARDYLGSDGVRKKLRVVVEGIQKTKVQSFILNPSLKGGKDGKQVVSIDSVGLDSLVPNSQPETYINVRGSLIADSIDNSINNDALASLIRMPGGCVEQNLASITLPLIATYYLDKTRQWGSVGADRRIEALTYIKRGYEKQLAYRKKDNSYPPYRNEGTSTWITAYVVKVFSMAYPIVSVVEDHLCGPLLYLLKEKQQSSGAFKEDNPVYTASMTGGVQGTESTATLTAFVVIAMAEAKAVVNCRDPNNPSSMPEQGFGKAANHLRRLLPTLKRPYSVAITAYALSLVDPQDRTVKMHLERTASADKSHWPDQDNELFTLEATGYALLALVKLGDMEHAALPFQWLNEKRRLGGGYGSTQSTMVVLQGLAEYLIHRPPPQDQNLRVAISMPGRSDTTWTFEPKTAYVARSAKATIDQKFMVEASGKGQGVLEVVTFYNQLPDVHEKETCKDFELDVTIKESHDKKTSEDAERAYRLDINVRSLQSSEIRMVVLDITLPTGFVPDNADLEMLTNSVDRYINNFEIVDGLSDRGSLIIHLFRVSNKEREVISFRLLQKFKVGLIQPSSVTVYEYYNPDHRCSKFYNPVTQDAELQQICSNDTCHCAEGNCAVSKTQSQNLDNFMRDQKACSGIYHVYKVKVTEMSRSQYDRYEVEILLVIKEGKDEGVRASNRRTFISHSGCRGGLDLQEGKEYLIMGPPEDIWHRDSSTNRFTYTLGKRSWVEPWPTASECGSDEGLAKRCAELEDFASYLSEKGCQS</sequence>
<feature type="domain" description="Anaphylatoxin-like" evidence="5">
    <location>
        <begin position="295"/>
        <end position="330"/>
    </location>
</feature>
<dbReference type="OrthoDB" id="6359008at2759"/>
<dbReference type="PROSITE" id="PS50189">
    <property type="entry name" value="NTR"/>
    <property type="match status" value="1"/>
</dbReference>
<evidence type="ECO:0000313" key="7">
    <source>
        <dbReference type="EMBL" id="KAI1886650.1"/>
    </source>
</evidence>
<name>A0A8T3CS76_9TELE</name>
<protein>
    <submittedName>
        <fullName evidence="7">Uncharacterized protein</fullName>
    </submittedName>
</protein>
<dbReference type="Pfam" id="PF01759">
    <property type="entry name" value="NTR"/>
    <property type="match status" value="1"/>
</dbReference>
<dbReference type="Gene3D" id="1.50.10.20">
    <property type="match status" value="1"/>
</dbReference>
<evidence type="ECO:0000256" key="3">
    <source>
        <dbReference type="ARBA" id="ARBA00023157"/>
    </source>
</evidence>
<dbReference type="InterPro" id="IPR011626">
    <property type="entry name" value="Alpha-macroglobulin_TED"/>
</dbReference>
<evidence type="ECO:0000259" key="5">
    <source>
        <dbReference type="PROSITE" id="PS01178"/>
    </source>
</evidence>
<dbReference type="EMBL" id="JAERUA010000019">
    <property type="protein sequence ID" value="KAI1886650.1"/>
    <property type="molecule type" value="Genomic_DNA"/>
</dbReference>
<evidence type="ECO:0000259" key="6">
    <source>
        <dbReference type="PROSITE" id="PS50189"/>
    </source>
</evidence>
<organism evidence="7 8">
    <name type="scientific">Albula goreensis</name>
    <dbReference type="NCBI Taxonomy" id="1534307"/>
    <lineage>
        <taxon>Eukaryota</taxon>
        <taxon>Metazoa</taxon>
        <taxon>Chordata</taxon>
        <taxon>Craniata</taxon>
        <taxon>Vertebrata</taxon>
        <taxon>Euteleostomi</taxon>
        <taxon>Actinopterygii</taxon>
        <taxon>Neopterygii</taxon>
        <taxon>Teleostei</taxon>
        <taxon>Albuliformes</taxon>
        <taxon>Albulidae</taxon>
        <taxon>Albula</taxon>
    </lineage>
</organism>
<dbReference type="Pfam" id="PF07703">
    <property type="entry name" value="A2M_BRD"/>
    <property type="match status" value="1"/>
</dbReference>
<dbReference type="Pfam" id="PF07677">
    <property type="entry name" value="A2M_recep"/>
    <property type="match status" value="1"/>
</dbReference>
<dbReference type="CDD" id="cd00017">
    <property type="entry name" value="ANATO"/>
    <property type="match status" value="1"/>
</dbReference>
<dbReference type="Gene3D" id="2.60.40.10">
    <property type="entry name" value="Immunoglobulins"/>
    <property type="match status" value="1"/>
</dbReference>
<dbReference type="Gene3D" id="2.60.40.1930">
    <property type="match status" value="1"/>
</dbReference>
<dbReference type="Pfam" id="PF01821">
    <property type="entry name" value="ANATO"/>
    <property type="match status" value="1"/>
</dbReference>
<feature type="region of interest" description="Disordered" evidence="4">
    <location>
        <begin position="395"/>
        <end position="422"/>
    </location>
</feature>
<keyword evidence="8" id="KW-1185">Reference proteome</keyword>
<dbReference type="InterPro" id="IPR011625">
    <property type="entry name" value="A2M_N_BRD"/>
</dbReference>
<dbReference type="Gene3D" id="1.20.50.70">
    <property type="match status" value="1"/>
</dbReference>
<proteinExistence type="predicted"/>
<dbReference type="SMART" id="SM01361">
    <property type="entry name" value="A2M_recep"/>
    <property type="match status" value="1"/>
</dbReference>
<dbReference type="Pfam" id="PF00207">
    <property type="entry name" value="A2M"/>
    <property type="match status" value="1"/>
</dbReference>
<dbReference type="InterPro" id="IPR036595">
    <property type="entry name" value="A-macroglobulin_rcpt-bd_sf"/>
</dbReference>
<dbReference type="InterPro" id="IPR018081">
    <property type="entry name" value="Anaphylatoxin_comp_syst"/>
</dbReference>
<dbReference type="GO" id="GO:0005615">
    <property type="term" value="C:extracellular space"/>
    <property type="evidence" value="ECO:0007669"/>
    <property type="project" value="InterPro"/>
</dbReference>
<dbReference type="SMART" id="SM00104">
    <property type="entry name" value="ANATO"/>
    <property type="match status" value="1"/>
</dbReference>
<dbReference type="InterPro" id="IPR048848">
    <property type="entry name" value="C3_CUB2"/>
</dbReference>